<feature type="region of interest" description="Disordered" evidence="5">
    <location>
        <begin position="202"/>
        <end position="278"/>
    </location>
</feature>
<feature type="compositionally biased region" description="Basic and acidic residues" evidence="5">
    <location>
        <begin position="493"/>
        <end position="514"/>
    </location>
</feature>
<evidence type="ECO:0000256" key="5">
    <source>
        <dbReference type="SAM" id="MobiDB-lite"/>
    </source>
</evidence>
<dbReference type="GO" id="GO:0055085">
    <property type="term" value="P:transmembrane transport"/>
    <property type="evidence" value="ECO:0007669"/>
    <property type="project" value="InterPro"/>
</dbReference>
<evidence type="ECO:0000256" key="3">
    <source>
        <dbReference type="ARBA" id="ARBA00022989"/>
    </source>
</evidence>
<evidence type="ECO:0000256" key="1">
    <source>
        <dbReference type="ARBA" id="ARBA00004167"/>
    </source>
</evidence>
<dbReference type="NCBIfam" id="TIGR01352">
    <property type="entry name" value="tonB_Cterm"/>
    <property type="match status" value="1"/>
</dbReference>
<feature type="compositionally biased region" description="Polar residues" evidence="5">
    <location>
        <begin position="407"/>
        <end position="434"/>
    </location>
</feature>
<feature type="compositionally biased region" description="Low complexity" evidence="5">
    <location>
        <begin position="115"/>
        <end position="126"/>
    </location>
</feature>
<evidence type="ECO:0000313" key="8">
    <source>
        <dbReference type="EMBL" id="QXE22492.1"/>
    </source>
</evidence>
<dbReference type="SUPFAM" id="SSF74653">
    <property type="entry name" value="TolA/TonB C-terminal domain"/>
    <property type="match status" value="1"/>
</dbReference>
<keyword evidence="9" id="KW-1185">Reference proteome</keyword>
<comment type="subcellular location">
    <subcellularLocation>
        <location evidence="1">Membrane</location>
        <topology evidence="1">Single-pass membrane protein</topology>
    </subcellularLocation>
</comment>
<dbReference type="GO" id="GO:0016020">
    <property type="term" value="C:membrane"/>
    <property type="evidence" value="ECO:0007669"/>
    <property type="project" value="UniProtKB-SubCell"/>
</dbReference>
<proteinExistence type="predicted"/>
<feature type="compositionally biased region" description="Polar residues" evidence="5">
    <location>
        <begin position="142"/>
        <end position="159"/>
    </location>
</feature>
<dbReference type="AlphaFoldDB" id="A0A975T5G9"/>
<feature type="compositionally biased region" description="Basic residues" evidence="5">
    <location>
        <begin position="481"/>
        <end position="492"/>
    </location>
</feature>
<dbReference type="PROSITE" id="PS52015">
    <property type="entry name" value="TONB_CTD"/>
    <property type="match status" value="1"/>
</dbReference>
<dbReference type="KEGG" id="rsin:B6N60_01175"/>
<feature type="domain" description="TonB C-terminal" evidence="7">
    <location>
        <begin position="300"/>
        <end position="392"/>
    </location>
</feature>
<dbReference type="EMBL" id="CP021056">
    <property type="protein sequence ID" value="QXE22492.1"/>
    <property type="molecule type" value="Genomic_DNA"/>
</dbReference>
<protein>
    <recommendedName>
        <fullName evidence="7">TonB C-terminal domain-containing protein</fullName>
    </recommendedName>
</protein>
<feature type="compositionally biased region" description="Polar residues" evidence="5">
    <location>
        <begin position="203"/>
        <end position="216"/>
    </location>
</feature>
<organism evidence="8 9">
    <name type="scientific">Richelia sinica FACHB-800</name>
    <dbReference type="NCBI Taxonomy" id="1357546"/>
    <lineage>
        <taxon>Bacteria</taxon>
        <taxon>Bacillati</taxon>
        <taxon>Cyanobacteriota</taxon>
        <taxon>Cyanophyceae</taxon>
        <taxon>Nostocales</taxon>
        <taxon>Nostocaceae</taxon>
        <taxon>Richelia</taxon>
    </lineage>
</organism>
<name>A0A975T5G9_9NOST</name>
<gene>
    <name evidence="8" type="ORF">B6N60_01175</name>
</gene>
<feature type="region of interest" description="Disordered" evidence="5">
    <location>
        <begin position="170"/>
        <end position="189"/>
    </location>
</feature>
<keyword evidence="2 6" id="KW-0812">Transmembrane</keyword>
<feature type="transmembrane region" description="Helical" evidence="6">
    <location>
        <begin position="21"/>
        <end position="46"/>
    </location>
</feature>
<reference evidence="8" key="1">
    <citation type="submission" date="2017-04" db="EMBL/GenBank/DDBJ databases">
        <title>Genome deletions in a multicellular cyanobacterial endosymbiont for morphological adaptation in marine diatoms.</title>
        <authorList>
            <person name="Wang Y."/>
            <person name="Gao H."/>
            <person name="Li R."/>
            <person name="Xu X."/>
        </authorList>
    </citation>
    <scope>NUCLEOTIDE SEQUENCE</scope>
    <source>
        <strain evidence="8">FACHB 800</strain>
    </source>
</reference>
<evidence type="ECO:0000256" key="6">
    <source>
        <dbReference type="SAM" id="Phobius"/>
    </source>
</evidence>
<feature type="compositionally biased region" description="Polar residues" evidence="5">
    <location>
        <begin position="442"/>
        <end position="454"/>
    </location>
</feature>
<evidence type="ECO:0000256" key="2">
    <source>
        <dbReference type="ARBA" id="ARBA00022692"/>
    </source>
</evidence>
<dbReference type="Proteomes" id="UP000683511">
    <property type="component" value="Chromosome"/>
</dbReference>
<accession>A0A975T5G9</accession>
<feature type="compositionally biased region" description="Gly residues" evidence="5">
    <location>
        <begin position="235"/>
        <end position="273"/>
    </location>
</feature>
<feature type="compositionally biased region" description="Polar residues" evidence="5">
    <location>
        <begin position="515"/>
        <end position="534"/>
    </location>
</feature>
<feature type="compositionally biased region" description="Polar residues" evidence="5">
    <location>
        <begin position="104"/>
        <end position="114"/>
    </location>
</feature>
<dbReference type="Gene3D" id="3.30.1150.10">
    <property type="match status" value="1"/>
</dbReference>
<dbReference type="Pfam" id="PF03544">
    <property type="entry name" value="TonB_C"/>
    <property type="match status" value="1"/>
</dbReference>
<feature type="compositionally biased region" description="Basic and acidic residues" evidence="5">
    <location>
        <begin position="393"/>
        <end position="406"/>
    </location>
</feature>
<evidence type="ECO:0000256" key="4">
    <source>
        <dbReference type="ARBA" id="ARBA00023136"/>
    </source>
</evidence>
<keyword evidence="4 6" id="KW-0472">Membrane</keyword>
<evidence type="ECO:0000259" key="7">
    <source>
        <dbReference type="PROSITE" id="PS52015"/>
    </source>
</evidence>
<dbReference type="InterPro" id="IPR006260">
    <property type="entry name" value="TonB/TolA_C"/>
</dbReference>
<dbReference type="RefSeq" id="WP_190602776.1">
    <property type="nucleotide sequence ID" value="NZ_CP021056.1"/>
</dbReference>
<keyword evidence="3 6" id="KW-1133">Transmembrane helix</keyword>
<dbReference type="InterPro" id="IPR037682">
    <property type="entry name" value="TonB_C"/>
</dbReference>
<feature type="region of interest" description="Disordered" evidence="5">
    <location>
        <begin position="390"/>
        <end position="534"/>
    </location>
</feature>
<evidence type="ECO:0000313" key="9">
    <source>
        <dbReference type="Proteomes" id="UP000683511"/>
    </source>
</evidence>
<sequence>MGLSNIAAQVRVKEVEQLKFLLLRSLIASVFLHVGVLMLDVSNFWLSKISPETEPIEVAVIELPPTEKTPAKSPEAEKISGGTGGGGQKLDQFLKSAVVLANNSPPSQPSVKLKQQSSPSIPQTQPVEAAENNIKPQPISPARTSTPVIPQQPESQTEVSKPEIAVKPDADASLVPTPPALTPKSSLPFSSDRWRSLLAEARNNLSPTNTTATGNHSIRDNAGIGTPTSNNITGRGSGSGTGNGTGSGSGTGNGTGSGSGTGNGIGNGSGDGNFGNVKSPEEQKIAVAPAPKAPPVAITNSKLNPADCQECKIKYPDSARRRGIEGNPEVSVDYNDKGIVTKVVLSRSSGSEELDNALIEQAKNFQLKPSEGGRTGVRVLANFAIQGSRRYRQLRDRQTSRQRQRENSQSNSNQTEAKPAKSSLQNPTADSSPDIQRRQNQERTINNDVTPQRRLNSDHSPTKPKKRRSVESSNSKEKPSVHRRLRLNKLKPRPTEKRPTEDTPNKFRRLREALNRNQPANTPTQEQSVSSDNN</sequence>
<feature type="region of interest" description="Disordered" evidence="5">
    <location>
        <begin position="65"/>
        <end position="87"/>
    </location>
</feature>
<feature type="region of interest" description="Disordered" evidence="5">
    <location>
        <begin position="104"/>
        <end position="163"/>
    </location>
</feature>